<evidence type="ECO:0000256" key="2">
    <source>
        <dbReference type="ARBA" id="ARBA00023043"/>
    </source>
</evidence>
<dbReference type="GO" id="GO:0005737">
    <property type="term" value="C:cytoplasm"/>
    <property type="evidence" value="ECO:0007669"/>
    <property type="project" value="TreeGrafter"/>
</dbReference>
<dbReference type="PROSITE" id="PS50088">
    <property type="entry name" value="ANK_REPEAT"/>
    <property type="match status" value="3"/>
</dbReference>
<reference evidence="5 6" key="1">
    <citation type="submission" date="2019-03" db="EMBL/GenBank/DDBJ databases">
        <title>Genomic Encyclopedia of Type Strains, Phase IV (KMG-IV): sequencing the most valuable type-strain genomes for metagenomic binning, comparative biology and taxonomic classification.</title>
        <authorList>
            <person name="Goeker M."/>
        </authorList>
    </citation>
    <scope>NUCLEOTIDE SEQUENCE [LARGE SCALE GENOMIC DNA]</scope>
    <source>
        <strain evidence="5 6">DSM 7445</strain>
    </source>
</reference>
<dbReference type="Proteomes" id="UP000295382">
    <property type="component" value="Unassembled WGS sequence"/>
</dbReference>
<sequence length="216" mass="22799">MRGLRVLVVAACCLPAISVAGAFDDFFTAVKTDDASELNALLKRGLDPNLVDEARGENGLIIAVREGAMKAFNVLVNAPDIKLNATARNGDTALMVAAFKGNRSAVETLLDRGAAVNRSGWTALHYAAASGSNDIAQLLIKKGADVNARSPNKTTPLMMAAGEGHIMTVKLLLDNGADLSSRNESGMDALDFALHKGHKDIAEGLTYRLKRAGKLQ</sequence>
<dbReference type="SUPFAM" id="SSF48403">
    <property type="entry name" value="Ankyrin repeat"/>
    <property type="match status" value="1"/>
</dbReference>
<keyword evidence="2 3" id="KW-0040">ANK repeat</keyword>
<dbReference type="PANTHER" id="PTHR24198">
    <property type="entry name" value="ANKYRIN REPEAT AND PROTEIN KINASE DOMAIN-CONTAINING PROTEIN"/>
    <property type="match status" value="1"/>
</dbReference>
<gene>
    <name evidence="5" type="ORF">EDC30_101443</name>
</gene>
<dbReference type="AlphaFoldDB" id="A0A4R3I185"/>
<feature type="signal peptide" evidence="4">
    <location>
        <begin position="1"/>
        <end position="22"/>
    </location>
</feature>
<evidence type="ECO:0000313" key="6">
    <source>
        <dbReference type="Proteomes" id="UP000295382"/>
    </source>
</evidence>
<evidence type="ECO:0000256" key="1">
    <source>
        <dbReference type="ARBA" id="ARBA00022737"/>
    </source>
</evidence>
<dbReference type="EMBL" id="SLZQ01000001">
    <property type="protein sequence ID" value="TCS39487.1"/>
    <property type="molecule type" value="Genomic_DNA"/>
</dbReference>
<dbReference type="PANTHER" id="PTHR24198:SF165">
    <property type="entry name" value="ANKYRIN REPEAT-CONTAINING PROTEIN-RELATED"/>
    <property type="match status" value="1"/>
</dbReference>
<dbReference type="Pfam" id="PF13637">
    <property type="entry name" value="Ank_4"/>
    <property type="match status" value="1"/>
</dbReference>
<organism evidence="5 6">
    <name type="scientific">Paucimonas lemoignei</name>
    <name type="common">Pseudomonas lemoignei</name>
    <dbReference type="NCBI Taxonomy" id="29443"/>
    <lineage>
        <taxon>Bacteria</taxon>
        <taxon>Pseudomonadati</taxon>
        <taxon>Pseudomonadota</taxon>
        <taxon>Betaproteobacteria</taxon>
        <taxon>Burkholderiales</taxon>
        <taxon>Burkholderiaceae</taxon>
        <taxon>Paucimonas</taxon>
    </lineage>
</organism>
<keyword evidence="6" id="KW-1185">Reference proteome</keyword>
<evidence type="ECO:0000313" key="5">
    <source>
        <dbReference type="EMBL" id="TCS39487.1"/>
    </source>
</evidence>
<name>A0A4R3I185_PAULE</name>
<comment type="caution">
    <text evidence="5">The sequence shown here is derived from an EMBL/GenBank/DDBJ whole genome shotgun (WGS) entry which is preliminary data.</text>
</comment>
<feature type="repeat" description="ANK" evidence="3">
    <location>
        <begin position="152"/>
        <end position="184"/>
    </location>
</feature>
<dbReference type="PROSITE" id="PS50297">
    <property type="entry name" value="ANK_REP_REGION"/>
    <property type="match status" value="3"/>
</dbReference>
<keyword evidence="4" id="KW-0732">Signal</keyword>
<feature type="chain" id="PRO_5020251660" evidence="4">
    <location>
        <begin position="23"/>
        <end position="216"/>
    </location>
</feature>
<feature type="repeat" description="ANK" evidence="3">
    <location>
        <begin position="89"/>
        <end position="121"/>
    </location>
</feature>
<dbReference type="Pfam" id="PF12796">
    <property type="entry name" value="Ank_2"/>
    <property type="match status" value="1"/>
</dbReference>
<feature type="repeat" description="ANK" evidence="3">
    <location>
        <begin position="119"/>
        <end position="151"/>
    </location>
</feature>
<evidence type="ECO:0000256" key="3">
    <source>
        <dbReference type="PROSITE-ProRule" id="PRU00023"/>
    </source>
</evidence>
<evidence type="ECO:0000256" key="4">
    <source>
        <dbReference type="SAM" id="SignalP"/>
    </source>
</evidence>
<keyword evidence="1" id="KW-0677">Repeat</keyword>
<dbReference type="InterPro" id="IPR002110">
    <property type="entry name" value="Ankyrin_rpt"/>
</dbReference>
<dbReference type="InterPro" id="IPR036770">
    <property type="entry name" value="Ankyrin_rpt-contain_sf"/>
</dbReference>
<proteinExistence type="predicted"/>
<dbReference type="PRINTS" id="PR01415">
    <property type="entry name" value="ANKYRIN"/>
</dbReference>
<protein>
    <submittedName>
        <fullName evidence="5">Uncharacterized protein</fullName>
    </submittedName>
</protein>
<dbReference type="Gene3D" id="1.25.40.20">
    <property type="entry name" value="Ankyrin repeat-containing domain"/>
    <property type="match status" value="3"/>
</dbReference>
<dbReference type="SMART" id="SM00248">
    <property type="entry name" value="ANK"/>
    <property type="match status" value="6"/>
</dbReference>
<accession>A0A4R3I185</accession>